<feature type="non-terminal residue" evidence="1">
    <location>
        <position position="1"/>
    </location>
</feature>
<accession>X1EKW5</accession>
<gene>
    <name evidence="1" type="ORF">S01H4_55243</name>
</gene>
<dbReference type="EMBL" id="BART01031861">
    <property type="protein sequence ID" value="GAH17789.1"/>
    <property type="molecule type" value="Genomic_DNA"/>
</dbReference>
<comment type="caution">
    <text evidence="1">The sequence shown here is derived from an EMBL/GenBank/DDBJ whole genome shotgun (WGS) entry which is preliminary data.</text>
</comment>
<dbReference type="AlphaFoldDB" id="X1EKW5"/>
<sequence>RIASVMDLPPESLEAVFDIDLAVRVIRDATLEKEQMIADVKAGIREWEPPDMSFWEKAFFMVQSPMQQFADFIKPYLEHVSYPMAGTVTLMVQRAIAGTQDIERFYDKARSEGIDPWHAAGKSWIEWDLAWYWKLPIEILVDPITYTPGILLSVPGKVAVKVGLKTLGRGLLNVNRGMWLSLDIPFDAAKHFLGKFPKTTSQIVRHELDNFTATFSMAVTKQTGRAVHQFTREDVALTLRSAAEAFVANPR</sequence>
<evidence type="ECO:0000313" key="1">
    <source>
        <dbReference type="EMBL" id="GAH17789.1"/>
    </source>
</evidence>
<protein>
    <submittedName>
        <fullName evidence="1">Uncharacterized protein</fullName>
    </submittedName>
</protein>
<proteinExistence type="predicted"/>
<reference evidence="1" key="1">
    <citation type="journal article" date="2014" name="Front. Microbiol.">
        <title>High frequency of phylogenetically diverse reductive dehalogenase-homologous genes in deep subseafloor sedimentary metagenomes.</title>
        <authorList>
            <person name="Kawai M."/>
            <person name="Futagami T."/>
            <person name="Toyoda A."/>
            <person name="Takaki Y."/>
            <person name="Nishi S."/>
            <person name="Hori S."/>
            <person name="Arai W."/>
            <person name="Tsubouchi T."/>
            <person name="Morono Y."/>
            <person name="Uchiyama I."/>
            <person name="Ito T."/>
            <person name="Fujiyama A."/>
            <person name="Inagaki F."/>
            <person name="Takami H."/>
        </authorList>
    </citation>
    <scope>NUCLEOTIDE SEQUENCE</scope>
    <source>
        <strain evidence="1">Expedition CK06-06</strain>
    </source>
</reference>
<feature type="non-terminal residue" evidence="1">
    <location>
        <position position="251"/>
    </location>
</feature>
<organism evidence="1">
    <name type="scientific">marine sediment metagenome</name>
    <dbReference type="NCBI Taxonomy" id="412755"/>
    <lineage>
        <taxon>unclassified sequences</taxon>
        <taxon>metagenomes</taxon>
        <taxon>ecological metagenomes</taxon>
    </lineage>
</organism>
<name>X1EKW5_9ZZZZ</name>